<accession>A0A177E1V9</accession>
<evidence type="ECO:0000313" key="2">
    <source>
        <dbReference type="Proteomes" id="UP000077248"/>
    </source>
</evidence>
<dbReference type="Proteomes" id="UP000077248">
    <property type="component" value="Unassembled WGS sequence"/>
</dbReference>
<dbReference type="AlphaFoldDB" id="A0A177E1V9"/>
<proteinExistence type="predicted"/>
<gene>
    <name evidence="1" type="ORF">CC77DRAFT_295502</name>
</gene>
<protein>
    <submittedName>
        <fullName evidence="1">Uncharacterized protein</fullName>
    </submittedName>
</protein>
<reference evidence="1 2" key="1">
    <citation type="submission" date="2016-05" db="EMBL/GenBank/DDBJ databases">
        <title>Comparative analysis of secretome profiles of manganese(II)-oxidizing ascomycete fungi.</title>
        <authorList>
            <consortium name="DOE Joint Genome Institute"/>
            <person name="Zeiner C.A."/>
            <person name="Purvine S.O."/>
            <person name="Zink E.M."/>
            <person name="Wu S."/>
            <person name="Pasa-Tolic L."/>
            <person name="Chaput D.L."/>
            <person name="Haridas S."/>
            <person name="Grigoriev I.V."/>
            <person name="Santelli C.M."/>
            <person name="Hansel C.M."/>
        </authorList>
    </citation>
    <scope>NUCLEOTIDE SEQUENCE [LARGE SCALE GENOMIC DNA]</scope>
    <source>
        <strain evidence="1 2">SRC1lrK2f</strain>
    </source>
</reference>
<dbReference type="GeneID" id="29116690"/>
<sequence length="154" mass="16707">MKNYVRKMMMGRKPLVLPSQSPKKSRTNIGETQCIPRSIMNTAPIVDNRRQAVRSCVPLSCQGHSVTHSPFVLAPSSAMSGAVHVVQDPEQVLGFSIHGCTLRCKVSQRSDSGGCSLAKIAPRPTSPVTYLIIIREYKAKSGVIALESRDGGMK</sequence>
<name>A0A177E1V9_ALTAL</name>
<dbReference type="KEGG" id="aalt:CC77DRAFT_295502"/>
<dbReference type="VEuPathDB" id="FungiDB:CC77DRAFT_295502"/>
<evidence type="ECO:0000313" key="1">
    <source>
        <dbReference type="EMBL" id="OAG24959.1"/>
    </source>
</evidence>
<keyword evidence="2" id="KW-1185">Reference proteome</keyword>
<dbReference type="RefSeq" id="XP_018390380.1">
    <property type="nucleotide sequence ID" value="XM_018531096.1"/>
</dbReference>
<organism evidence="1 2">
    <name type="scientific">Alternaria alternata</name>
    <name type="common">Alternaria rot fungus</name>
    <name type="synonym">Torula alternata</name>
    <dbReference type="NCBI Taxonomy" id="5599"/>
    <lineage>
        <taxon>Eukaryota</taxon>
        <taxon>Fungi</taxon>
        <taxon>Dikarya</taxon>
        <taxon>Ascomycota</taxon>
        <taxon>Pezizomycotina</taxon>
        <taxon>Dothideomycetes</taxon>
        <taxon>Pleosporomycetidae</taxon>
        <taxon>Pleosporales</taxon>
        <taxon>Pleosporineae</taxon>
        <taxon>Pleosporaceae</taxon>
        <taxon>Alternaria</taxon>
        <taxon>Alternaria sect. Alternaria</taxon>
        <taxon>Alternaria alternata complex</taxon>
    </lineage>
</organism>
<dbReference type="EMBL" id="KV441470">
    <property type="protein sequence ID" value="OAG24959.1"/>
    <property type="molecule type" value="Genomic_DNA"/>
</dbReference>